<feature type="signal peptide" evidence="1">
    <location>
        <begin position="1"/>
        <end position="25"/>
    </location>
</feature>
<accession>A0ABX1F950</accession>
<evidence type="ECO:0000256" key="1">
    <source>
        <dbReference type="SAM" id="SignalP"/>
    </source>
</evidence>
<proteinExistence type="predicted"/>
<sequence>MQILPRPLLPALLALLLLPGAPARAQLGETSCPELVAWAREHEVHAERDMSLGWDRLPPRQEVMLPGLFLAPATTATFGKPALEWDRQDLRTLGSRLRACARDREMRPHREVLAEAQRLVSGPASTFLQHRQRVLAELPVQLERLAQQPFAPALLPFLTTLAAAGEPAGWQAAQQDWRELPGAARGTGHQLLRLVPYLLPEDRSHLLLPELERQRAQRQAEARQASLDELAALPPNPRGLAGLEAMEQGPVWPLLRPEDRAEVVAARQARGAALLEEIEAGLRRRIAAVPASLPAFNRLAAIRRDAALAALPADRAAALTAELEERSRSLAATMLDRLGVELAERPETVESLGHVVLVTQRVTEALRPHAEAATLAAFKESSTRRIAAMAAAALPEFVVLLEAVPAAGLDSLQAPPWIAALPPPHAGRYASALADRRAKLEAAIAAERAAEAAREAGPLAGRHYATPDGAMRLEFLDSSRVLVTQAATQTTIAGSYEEIAGERLILTLPDTNVVLQRQGRRLDGGAVVLERQAAP</sequence>
<comment type="caution">
    <text evidence="2">The sequence shown here is derived from an EMBL/GenBank/DDBJ whole genome shotgun (WGS) entry which is preliminary data.</text>
</comment>
<keyword evidence="3" id="KW-1185">Reference proteome</keyword>
<feature type="chain" id="PRO_5045460979" evidence="1">
    <location>
        <begin position="26"/>
        <end position="535"/>
    </location>
</feature>
<dbReference type="EMBL" id="JAAVTX010000014">
    <property type="protein sequence ID" value="NKE48751.1"/>
    <property type="molecule type" value="Genomic_DNA"/>
</dbReference>
<organism evidence="2 3">
    <name type="scientific">Falsiroseomonas frigidaquae</name>
    <dbReference type="NCBI Taxonomy" id="487318"/>
    <lineage>
        <taxon>Bacteria</taxon>
        <taxon>Pseudomonadati</taxon>
        <taxon>Pseudomonadota</taxon>
        <taxon>Alphaproteobacteria</taxon>
        <taxon>Acetobacterales</taxon>
        <taxon>Roseomonadaceae</taxon>
        <taxon>Falsiroseomonas</taxon>
    </lineage>
</organism>
<reference evidence="2 3" key="1">
    <citation type="submission" date="2020-03" db="EMBL/GenBank/DDBJ databases">
        <title>Roseomonas selenitidurans sp. nov. isolated from soil.</title>
        <authorList>
            <person name="Liu H."/>
        </authorList>
    </citation>
    <scope>NUCLEOTIDE SEQUENCE [LARGE SCALE GENOMIC DNA]</scope>
    <source>
        <strain evidence="2 3">JCM 15073</strain>
    </source>
</reference>
<gene>
    <name evidence="2" type="ORF">HB662_28560</name>
</gene>
<keyword evidence="1" id="KW-0732">Signal</keyword>
<protein>
    <submittedName>
        <fullName evidence="2">Uncharacterized protein</fullName>
    </submittedName>
</protein>
<evidence type="ECO:0000313" key="2">
    <source>
        <dbReference type="EMBL" id="NKE48751.1"/>
    </source>
</evidence>
<evidence type="ECO:0000313" key="3">
    <source>
        <dbReference type="Proteomes" id="UP000765160"/>
    </source>
</evidence>
<dbReference type="RefSeq" id="WP_168055449.1">
    <property type="nucleotide sequence ID" value="NZ_JAATJR010000014.1"/>
</dbReference>
<dbReference type="Proteomes" id="UP000765160">
    <property type="component" value="Unassembled WGS sequence"/>
</dbReference>
<name>A0ABX1F950_9PROT</name>